<dbReference type="RefSeq" id="YP_009226610.1">
    <property type="nucleotide sequence ID" value="NC_029116.1"/>
</dbReference>
<accession>A0A090C6V0</accession>
<reference evidence="1 2" key="2">
    <citation type="submission" date="2014-09" db="EMBL/GenBank/DDBJ databases">
        <title>N/A.</title>
        <authorList>
            <person name="Hargreaves K.R."/>
            <person name="Clokie M.R.J."/>
        </authorList>
    </citation>
    <scope>NUCLEOTIDE SEQUENCE [LARGE SCALE GENOMIC DNA]</scope>
</reference>
<dbReference type="KEGG" id="vg:26797740"/>
<sequence length="60" mass="6972">MNREEMICKSVKLYLSLSEKKQKDIDCIIKANNIGNIANERILDIDKLNEAVEEMKKMIC</sequence>
<keyword evidence="2" id="KW-1185">Reference proteome</keyword>
<gene>
    <name evidence="1" type="primary">phiCDHM13_gp38</name>
</gene>
<dbReference type="GeneID" id="26797740"/>
<reference evidence="1 2" key="1">
    <citation type="submission" date="2013-10" db="EMBL/GenBank/DDBJ databases">
        <authorList>
            <person name="Hargreaves K."/>
        </authorList>
    </citation>
    <scope>NUCLEOTIDE SEQUENCE [LARGE SCALE GENOMIC DNA]</scope>
</reference>
<proteinExistence type="predicted"/>
<name>A0A090C6V0_9CAUD</name>
<evidence type="ECO:0000313" key="2">
    <source>
        <dbReference type="Proteomes" id="UP000029357"/>
    </source>
</evidence>
<dbReference type="EMBL" id="HG796225">
    <property type="protein sequence ID" value="CDL65321.1"/>
    <property type="molecule type" value="Genomic_DNA"/>
</dbReference>
<evidence type="ECO:0000313" key="1">
    <source>
        <dbReference type="EMBL" id="CDL65321.1"/>
    </source>
</evidence>
<dbReference type="Proteomes" id="UP000029357">
    <property type="component" value="Segment"/>
</dbReference>
<organism evidence="1 2">
    <name type="scientific">Clostridium phage phiCDHM13</name>
    <dbReference type="NCBI Taxonomy" id="1437363"/>
    <lineage>
        <taxon>Viruses</taxon>
        <taxon>Duplodnaviria</taxon>
        <taxon>Heunggongvirae</taxon>
        <taxon>Uroviricota</taxon>
        <taxon>Caudoviricetes</taxon>
        <taxon>Sherbrookevirus</taxon>
        <taxon>Sherbrookevirus CDHM13</taxon>
    </lineage>
</organism>
<protein>
    <submittedName>
        <fullName evidence="1">Uncharacterized protein</fullName>
    </submittedName>
</protein>